<protein>
    <submittedName>
        <fullName evidence="1">Uncharacterized protein</fullName>
    </submittedName>
</protein>
<sequence>MTSSSNFSFPLFNIPPRVVRPIRDIKYLGIEFSEGIGGENQRSKYHKIFKRGVLATRYPDDAALHALGLFDNIHWMLNNLGGSRTTDTVYFRMFNRSYSINQDRLADLLSFPHGDEFACQHPLESEWESNALDFWQQLMGKTTTDWEGLKATAI</sequence>
<name>A0A9D4W840_PEA</name>
<keyword evidence="2" id="KW-1185">Reference proteome</keyword>
<accession>A0A9D4W840</accession>
<comment type="caution">
    <text evidence="1">The sequence shown here is derived from an EMBL/GenBank/DDBJ whole genome shotgun (WGS) entry which is preliminary data.</text>
</comment>
<dbReference type="Proteomes" id="UP001058974">
    <property type="component" value="Chromosome 6"/>
</dbReference>
<gene>
    <name evidence="1" type="ORF">KIW84_062650</name>
</gene>
<evidence type="ECO:0000313" key="1">
    <source>
        <dbReference type="EMBL" id="KAI5396514.1"/>
    </source>
</evidence>
<proteinExistence type="predicted"/>
<evidence type="ECO:0000313" key="2">
    <source>
        <dbReference type="Proteomes" id="UP001058974"/>
    </source>
</evidence>
<reference evidence="1 2" key="1">
    <citation type="journal article" date="2022" name="Nat. Genet.">
        <title>Improved pea reference genome and pan-genome highlight genomic features and evolutionary characteristics.</title>
        <authorList>
            <person name="Yang T."/>
            <person name="Liu R."/>
            <person name="Luo Y."/>
            <person name="Hu S."/>
            <person name="Wang D."/>
            <person name="Wang C."/>
            <person name="Pandey M.K."/>
            <person name="Ge S."/>
            <person name="Xu Q."/>
            <person name="Li N."/>
            <person name="Li G."/>
            <person name="Huang Y."/>
            <person name="Saxena R.K."/>
            <person name="Ji Y."/>
            <person name="Li M."/>
            <person name="Yan X."/>
            <person name="He Y."/>
            <person name="Liu Y."/>
            <person name="Wang X."/>
            <person name="Xiang C."/>
            <person name="Varshney R.K."/>
            <person name="Ding H."/>
            <person name="Gao S."/>
            <person name="Zong X."/>
        </authorList>
    </citation>
    <scope>NUCLEOTIDE SEQUENCE [LARGE SCALE GENOMIC DNA]</scope>
    <source>
        <strain evidence="1 2">cv. Zhongwan 6</strain>
    </source>
</reference>
<dbReference type="EMBL" id="JAMSHJ010000006">
    <property type="protein sequence ID" value="KAI5396514.1"/>
    <property type="molecule type" value="Genomic_DNA"/>
</dbReference>
<dbReference type="Gramene" id="Psat06G0265000-T1">
    <property type="protein sequence ID" value="KAI5396514.1"/>
    <property type="gene ID" value="KIW84_062650"/>
</dbReference>
<dbReference type="AlphaFoldDB" id="A0A9D4W840"/>
<organism evidence="1 2">
    <name type="scientific">Pisum sativum</name>
    <name type="common">Garden pea</name>
    <name type="synonym">Lathyrus oleraceus</name>
    <dbReference type="NCBI Taxonomy" id="3888"/>
    <lineage>
        <taxon>Eukaryota</taxon>
        <taxon>Viridiplantae</taxon>
        <taxon>Streptophyta</taxon>
        <taxon>Embryophyta</taxon>
        <taxon>Tracheophyta</taxon>
        <taxon>Spermatophyta</taxon>
        <taxon>Magnoliopsida</taxon>
        <taxon>eudicotyledons</taxon>
        <taxon>Gunneridae</taxon>
        <taxon>Pentapetalae</taxon>
        <taxon>rosids</taxon>
        <taxon>fabids</taxon>
        <taxon>Fabales</taxon>
        <taxon>Fabaceae</taxon>
        <taxon>Papilionoideae</taxon>
        <taxon>50 kb inversion clade</taxon>
        <taxon>NPAAA clade</taxon>
        <taxon>Hologalegina</taxon>
        <taxon>IRL clade</taxon>
        <taxon>Fabeae</taxon>
        <taxon>Lathyrus</taxon>
    </lineage>
</organism>